<accession>A0ABD6ECX0</accession>
<evidence type="ECO:0000313" key="2">
    <source>
        <dbReference type="Proteomes" id="UP001608902"/>
    </source>
</evidence>
<reference evidence="1 2" key="1">
    <citation type="submission" date="2024-08" db="EMBL/GenBank/DDBJ databases">
        <title>Gnathostoma spinigerum genome.</title>
        <authorList>
            <person name="Gonzalez-Bertolin B."/>
            <person name="Monzon S."/>
            <person name="Zaballos A."/>
            <person name="Jimenez P."/>
            <person name="Dekumyoy P."/>
            <person name="Varona S."/>
            <person name="Cuesta I."/>
            <person name="Sumanam S."/>
            <person name="Adisakwattana P."/>
            <person name="Gasser R.B."/>
            <person name="Hernandez-Gonzalez A."/>
            <person name="Young N.D."/>
            <person name="Perteguer M.J."/>
        </authorList>
    </citation>
    <scope>NUCLEOTIDE SEQUENCE [LARGE SCALE GENOMIC DNA]</scope>
    <source>
        <strain evidence="1">AL3</strain>
        <tissue evidence="1">Liver</tissue>
    </source>
</reference>
<keyword evidence="2" id="KW-1185">Reference proteome</keyword>
<proteinExistence type="predicted"/>
<protein>
    <submittedName>
        <fullName evidence="1">Uncharacterized protein</fullName>
    </submittedName>
</protein>
<name>A0ABD6ECX0_9BILA</name>
<dbReference type="Proteomes" id="UP001608902">
    <property type="component" value="Unassembled WGS sequence"/>
</dbReference>
<evidence type="ECO:0000313" key="1">
    <source>
        <dbReference type="EMBL" id="MFH4975999.1"/>
    </source>
</evidence>
<gene>
    <name evidence="1" type="ORF">AB6A40_002708</name>
</gene>
<comment type="caution">
    <text evidence="1">The sequence shown here is derived from an EMBL/GenBank/DDBJ whole genome shotgun (WGS) entry which is preliminary data.</text>
</comment>
<sequence>MLEGSLFVDPATTSGNYSLSMPFSSHIRHNLSDRHHHTVVLPPSATPVSFAQNFMSNPSNERLPPEFIVPPFAQSAFCPIPQVFFPPSNPQNLLLVQPQSSTLAVCNGVGFTPYPLGFPVPMNVPCFESSPHYHHQNKEITPYLPVADVSDVQMNTLHSIRGVHPSSKSNEYKRQCQKNELITILPQGFAIDREAYLNPVVSPFPIRTRDPQGPYTSPSLESLAHHIASISDGPIIDNNSRETPISHACALILLEEMIASIFTILKYHIRELAQRRFGFI</sequence>
<dbReference type="EMBL" id="JBGFUD010001245">
    <property type="protein sequence ID" value="MFH4975999.1"/>
    <property type="molecule type" value="Genomic_DNA"/>
</dbReference>
<dbReference type="AlphaFoldDB" id="A0ABD6ECX0"/>
<organism evidence="1 2">
    <name type="scientific">Gnathostoma spinigerum</name>
    <dbReference type="NCBI Taxonomy" id="75299"/>
    <lineage>
        <taxon>Eukaryota</taxon>
        <taxon>Metazoa</taxon>
        <taxon>Ecdysozoa</taxon>
        <taxon>Nematoda</taxon>
        <taxon>Chromadorea</taxon>
        <taxon>Rhabditida</taxon>
        <taxon>Spirurina</taxon>
        <taxon>Gnathostomatomorpha</taxon>
        <taxon>Gnathostomatoidea</taxon>
        <taxon>Gnathostomatidae</taxon>
        <taxon>Gnathostoma</taxon>
    </lineage>
</organism>